<feature type="transmembrane region" description="Helical" evidence="1">
    <location>
        <begin position="47"/>
        <end position="70"/>
    </location>
</feature>
<proteinExistence type="predicted"/>
<feature type="transmembrane region" description="Helical" evidence="1">
    <location>
        <begin position="90"/>
        <end position="112"/>
    </location>
</feature>
<gene>
    <name evidence="2" type="ORF">HNP55_003147</name>
</gene>
<feature type="transmembrane region" description="Helical" evidence="1">
    <location>
        <begin position="133"/>
        <end position="155"/>
    </location>
</feature>
<evidence type="ECO:0000313" key="2">
    <source>
        <dbReference type="EMBL" id="MBB4844603.1"/>
    </source>
</evidence>
<organism evidence="2 3">
    <name type="scientific">Roseateles oligotrophus</name>
    <dbReference type="NCBI Taxonomy" id="1769250"/>
    <lineage>
        <taxon>Bacteria</taxon>
        <taxon>Pseudomonadati</taxon>
        <taxon>Pseudomonadota</taxon>
        <taxon>Betaproteobacteria</taxon>
        <taxon>Burkholderiales</taxon>
        <taxon>Sphaerotilaceae</taxon>
        <taxon>Roseateles</taxon>
    </lineage>
</organism>
<name>A0A840LD49_9BURK</name>
<dbReference type="RefSeq" id="WP_184301272.1">
    <property type="nucleotide sequence ID" value="NZ_JACHLP010000006.1"/>
</dbReference>
<dbReference type="EMBL" id="JACHLP010000006">
    <property type="protein sequence ID" value="MBB4844603.1"/>
    <property type="molecule type" value="Genomic_DNA"/>
</dbReference>
<feature type="transmembrane region" description="Helical" evidence="1">
    <location>
        <begin position="6"/>
        <end position="27"/>
    </location>
</feature>
<dbReference type="AlphaFoldDB" id="A0A840LD49"/>
<evidence type="ECO:0000256" key="1">
    <source>
        <dbReference type="SAM" id="Phobius"/>
    </source>
</evidence>
<keyword evidence="1" id="KW-0812">Transmembrane</keyword>
<reference evidence="2 3" key="1">
    <citation type="submission" date="2020-08" db="EMBL/GenBank/DDBJ databases">
        <title>Functional genomics of gut bacteria from endangered species of beetles.</title>
        <authorList>
            <person name="Carlos-Shanley C."/>
        </authorList>
    </citation>
    <scope>NUCLEOTIDE SEQUENCE [LARGE SCALE GENOMIC DNA]</scope>
    <source>
        <strain evidence="2 3">S00239</strain>
    </source>
</reference>
<dbReference type="Proteomes" id="UP000562027">
    <property type="component" value="Unassembled WGS sequence"/>
</dbReference>
<comment type="caution">
    <text evidence="2">The sequence shown here is derived from an EMBL/GenBank/DDBJ whole genome shotgun (WGS) entry which is preliminary data.</text>
</comment>
<keyword evidence="1" id="KW-0472">Membrane</keyword>
<evidence type="ECO:0000313" key="3">
    <source>
        <dbReference type="Proteomes" id="UP000562027"/>
    </source>
</evidence>
<keyword evidence="3" id="KW-1185">Reference proteome</keyword>
<sequence>MYELVKLLHLAAAIVWLGGMTFMLFALRPAAALALEGQPRARLMVAVWQRFFAAAAVSVLVLFFSGMNLYTTAFRAVKAATGAGSVPLGWNLMLGIGLLMFAVFGHIYFAGFARFKRRVAAAEWTQAAQSAALIQKLVMLNFALGWLAIAAVRLVR</sequence>
<accession>A0A840LD49</accession>
<keyword evidence="1" id="KW-1133">Transmembrane helix</keyword>
<protein>
    <submittedName>
        <fullName evidence="2">Putative membrane protein</fullName>
    </submittedName>
</protein>